<gene>
    <name evidence="6" type="primary">dmlR_4</name>
    <name evidence="6" type="ORF">DEVEQU_02244</name>
</gene>
<dbReference type="Pfam" id="PF03466">
    <property type="entry name" value="LysR_substrate"/>
    <property type="match status" value="1"/>
</dbReference>
<evidence type="ECO:0000256" key="3">
    <source>
        <dbReference type="ARBA" id="ARBA00023125"/>
    </source>
</evidence>
<dbReference type="InterPro" id="IPR058163">
    <property type="entry name" value="LysR-type_TF_proteobact-type"/>
</dbReference>
<dbReference type="InterPro" id="IPR036390">
    <property type="entry name" value="WH_DNA-bd_sf"/>
</dbReference>
<feature type="domain" description="HTH lysR-type" evidence="5">
    <location>
        <begin position="6"/>
        <end position="63"/>
    </location>
</feature>
<evidence type="ECO:0000259" key="5">
    <source>
        <dbReference type="PROSITE" id="PS50931"/>
    </source>
</evidence>
<dbReference type="InterPro" id="IPR005119">
    <property type="entry name" value="LysR_subst-bd"/>
</dbReference>
<organism evidence="6 7">
    <name type="scientific">Devosia equisanguinis</name>
    <dbReference type="NCBI Taxonomy" id="2490941"/>
    <lineage>
        <taxon>Bacteria</taxon>
        <taxon>Pseudomonadati</taxon>
        <taxon>Pseudomonadota</taxon>
        <taxon>Alphaproteobacteria</taxon>
        <taxon>Hyphomicrobiales</taxon>
        <taxon>Devosiaceae</taxon>
        <taxon>Devosia</taxon>
    </lineage>
</organism>
<evidence type="ECO:0000256" key="4">
    <source>
        <dbReference type="ARBA" id="ARBA00023163"/>
    </source>
</evidence>
<dbReference type="PANTHER" id="PTHR30537:SF3">
    <property type="entry name" value="TRANSCRIPTIONAL REGULATORY PROTEIN"/>
    <property type="match status" value="1"/>
</dbReference>
<dbReference type="SUPFAM" id="SSF46785">
    <property type="entry name" value="Winged helix' DNA-binding domain"/>
    <property type="match status" value="1"/>
</dbReference>
<name>A0A447ICB9_9HYPH</name>
<dbReference type="Pfam" id="PF00126">
    <property type="entry name" value="HTH_1"/>
    <property type="match status" value="1"/>
</dbReference>
<dbReference type="PROSITE" id="PS50931">
    <property type="entry name" value="HTH_LYSR"/>
    <property type="match status" value="1"/>
</dbReference>
<dbReference type="GO" id="GO:0003700">
    <property type="term" value="F:DNA-binding transcription factor activity"/>
    <property type="evidence" value="ECO:0007669"/>
    <property type="project" value="InterPro"/>
</dbReference>
<proteinExistence type="inferred from homology"/>
<accession>A0A447ICB9</accession>
<evidence type="ECO:0000313" key="7">
    <source>
        <dbReference type="Proteomes" id="UP000268844"/>
    </source>
</evidence>
<dbReference type="PANTHER" id="PTHR30537">
    <property type="entry name" value="HTH-TYPE TRANSCRIPTIONAL REGULATOR"/>
    <property type="match status" value="1"/>
</dbReference>
<dbReference type="AlphaFoldDB" id="A0A447ICB9"/>
<sequence>MRGMDFDWNLVRAFMATVEAGSLSAAARQLGLAQPTLGRQVAALEAALGVTLFERPGRALVLTEAGRLLVEHARSMGEAADGLTLAAAGQSQAMDGVVRVTAIELYAAHVLPPFLALMEERAPKLRVELIAADAVQDLVRREADIAIRHGRPDQDGLVARRCADTRARLYAAPSYFERFGRPRNGAELAHGRLIGFIGDDGEMLAELNRRGAKMGPENCRPFTNSGSVGWEWVRRGMGMALMLEKVAEATPGVELVWPEMEPVPIPVWLVTHREIHTSARIRLVFDLLAEHLGA</sequence>
<dbReference type="FunFam" id="1.10.10.10:FF:000001">
    <property type="entry name" value="LysR family transcriptional regulator"/>
    <property type="match status" value="1"/>
</dbReference>
<dbReference type="Gene3D" id="3.40.190.290">
    <property type="match status" value="1"/>
</dbReference>
<reference evidence="6 7" key="1">
    <citation type="submission" date="2018-12" db="EMBL/GenBank/DDBJ databases">
        <authorList>
            <person name="Criscuolo A."/>
        </authorList>
    </citation>
    <scope>NUCLEOTIDE SEQUENCE [LARGE SCALE GENOMIC DNA]</scope>
    <source>
        <strain evidence="6">ACIP1116281</strain>
    </source>
</reference>
<dbReference type="InterPro" id="IPR000847">
    <property type="entry name" value="LysR_HTH_N"/>
</dbReference>
<dbReference type="EMBL" id="UZWD01000027">
    <property type="protein sequence ID" value="VDS05103.1"/>
    <property type="molecule type" value="Genomic_DNA"/>
</dbReference>
<keyword evidence="4" id="KW-0804">Transcription</keyword>
<evidence type="ECO:0000256" key="2">
    <source>
        <dbReference type="ARBA" id="ARBA00023015"/>
    </source>
</evidence>
<keyword evidence="2" id="KW-0805">Transcription regulation</keyword>
<dbReference type="SUPFAM" id="SSF53850">
    <property type="entry name" value="Periplasmic binding protein-like II"/>
    <property type="match status" value="1"/>
</dbReference>
<comment type="similarity">
    <text evidence="1">Belongs to the LysR transcriptional regulatory family.</text>
</comment>
<dbReference type="InterPro" id="IPR036388">
    <property type="entry name" value="WH-like_DNA-bd_sf"/>
</dbReference>
<evidence type="ECO:0000256" key="1">
    <source>
        <dbReference type="ARBA" id="ARBA00009437"/>
    </source>
</evidence>
<dbReference type="Gene3D" id="1.10.10.10">
    <property type="entry name" value="Winged helix-like DNA-binding domain superfamily/Winged helix DNA-binding domain"/>
    <property type="match status" value="1"/>
</dbReference>
<evidence type="ECO:0000313" key="6">
    <source>
        <dbReference type="EMBL" id="VDS05103.1"/>
    </source>
</evidence>
<keyword evidence="7" id="KW-1185">Reference proteome</keyword>
<keyword evidence="3" id="KW-0238">DNA-binding</keyword>
<dbReference type="GO" id="GO:0043565">
    <property type="term" value="F:sequence-specific DNA binding"/>
    <property type="evidence" value="ECO:0007669"/>
    <property type="project" value="TreeGrafter"/>
</dbReference>
<dbReference type="PRINTS" id="PR00039">
    <property type="entry name" value="HTHLYSR"/>
</dbReference>
<dbReference type="GO" id="GO:0006351">
    <property type="term" value="P:DNA-templated transcription"/>
    <property type="evidence" value="ECO:0007669"/>
    <property type="project" value="TreeGrafter"/>
</dbReference>
<protein>
    <submittedName>
        <fullName evidence="6">HTH-type transcriptional regulator DmlR</fullName>
    </submittedName>
</protein>
<dbReference type="Proteomes" id="UP000268844">
    <property type="component" value="Unassembled WGS sequence"/>
</dbReference>